<dbReference type="Proteomes" id="UP000242662">
    <property type="component" value="Unassembled WGS sequence"/>
</dbReference>
<comment type="similarity">
    <text evidence="1">Belongs to the isochorismatase family.</text>
</comment>
<dbReference type="STRING" id="1464122.SAMN05421737_102278"/>
<gene>
    <name evidence="4" type="ORF">SAMN05421737_102278</name>
</gene>
<keyword evidence="2" id="KW-0378">Hydrolase</keyword>
<dbReference type="InterPro" id="IPR036380">
    <property type="entry name" value="Isochorismatase-like_sf"/>
</dbReference>
<dbReference type="PANTHER" id="PTHR43540:SF6">
    <property type="entry name" value="ISOCHORISMATASE-LIKE DOMAIN-CONTAINING PROTEIN"/>
    <property type="match status" value="1"/>
</dbReference>
<dbReference type="SUPFAM" id="SSF52499">
    <property type="entry name" value="Isochorismatase-like hydrolases"/>
    <property type="match status" value="1"/>
</dbReference>
<name>A0A1G6H2H8_9BACI</name>
<evidence type="ECO:0000259" key="3">
    <source>
        <dbReference type="Pfam" id="PF00857"/>
    </source>
</evidence>
<dbReference type="AlphaFoldDB" id="A0A1G6H2H8"/>
<dbReference type="Gene3D" id="3.40.50.850">
    <property type="entry name" value="Isochorismatase-like"/>
    <property type="match status" value="1"/>
</dbReference>
<dbReference type="EMBL" id="FMYM01000002">
    <property type="protein sequence ID" value="SDB88489.1"/>
    <property type="molecule type" value="Genomic_DNA"/>
</dbReference>
<dbReference type="OrthoDB" id="4305745at2"/>
<keyword evidence="5" id="KW-1185">Reference proteome</keyword>
<evidence type="ECO:0000313" key="4">
    <source>
        <dbReference type="EMBL" id="SDB88489.1"/>
    </source>
</evidence>
<evidence type="ECO:0000313" key="5">
    <source>
        <dbReference type="Proteomes" id="UP000242662"/>
    </source>
</evidence>
<evidence type="ECO:0000256" key="1">
    <source>
        <dbReference type="ARBA" id="ARBA00006336"/>
    </source>
</evidence>
<dbReference type="PRINTS" id="PR01398">
    <property type="entry name" value="ISCHRISMTASE"/>
</dbReference>
<sequence>MTINRSNDALLIIDMINPFSFHHAEQLYPFAEKAAYQIALLKNHMKKRGRPVIYVNDHYERWQAEFTTLVHNVIDADAIGSPLAKILMPCADDLSVMKPKFSGFFATPLHLLLEHLKVDTLILTGIVGNMCVLFTANDAYTLEYELIIPRDAIACFSEEDSDHALHHFKHLLKANISPINTWL</sequence>
<protein>
    <submittedName>
        <fullName evidence="4">Nicotinamidase-related amidase</fullName>
    </submittedName>
</protein>
<organism evidence="4 5">
    <name type="scientific">Shouchella lonarensis</name>
    <dbReference type="NCBI Taxonomy" id="1464122"/>
    <lineage>
        <taxon>Bacteria</taxon>
        <taxon>Bacillati</taxon>
        <taxon>Bacillota</taxon>
        <taxon>Bacilli</taxon>
        <taxon>Bacillales</taxon>
        <taxon>Bacillaceae</taxon>
        <taxon>Shouchella</taxon>
    </lineage>
</organism>
<reference evidence="5" key="1">
    <citation type="submission" date="2016-09" db="EMBL/GenBank/DDBJ databases">
        <authorList>
            <person name="Varghese N."/>
            <person name="Submissions S."/>
        </authorList>
    </citation>
    <scope>NUCLEOTIDE SEQUENCE [LARGE SCALE GENOMIC DNA]</scope>
    <source>
        <strain evidence="5">25nlg</strain>
    </source>
</reference>
<evidence type="ECO:0000256" key="2">
    <source>
        <dbReference type="ARBA" id="ARBA00022801"/>
    </source>
</evidence>
<dbReference type="Pfam" id="PF00857">
    <property type="entry name" value="Isochorismatase"/>
    <property type="match status" value="1"/>
</dbReference>
<feature type="domain" description="Isochorismatase-like" evidence="3">
    <location>
        <begin position="9"/>
        <end position="171"/>
    </location>
</feature>
<dbReference type="PANTHER" id="PTHR43540">
    <property type="entry name" value="PEROXYUREIDOACRYLATE/UREIDOACRYLATE AMIDOHYDROLASE-RELATED"/>
    <property type="match status" value="1"/>
</dbReference>
<dbReference type="InterPro" id="IPR000868">
    <property type="entry name" value="Isochorismatase-like_dom"/>
</dbReference>
<accession>A0A1G6H2H8</accession>
<dbReference type="CDD" id="cd00431">
    <property type="entry name" value="cysteine_hydrolases"/>
    <property type="match status" value="1"/>
</dbReference>
<dbReference type="GO" id="GO:0008908">
    <property type="term" value="F:isochorismatase activity"/>
    <property type="evidence" value="ECO:0007669"/>
    <property type="project" value="InterPro"/>
</dbReference>
<dbReference type="InterPro" id="IPR016291">
    <property type="entry name" value="Isochorismatase"/>
</dbReference>
<dbReference type="InterPro" id="IPR050272">
    <property type="entry name" value="Isochorismatase-like_hydrls"/>
</dbReference>
<proteinExistence type="inferred from homology"/>
<dbReference type="RefSeq" id="WP_090774835.1">
    <property type="nucleotide sequence ID" value="NZ_FMYM01000002.1"/>
</dbReference>